<comment type="caution">
    <text evidence="2">The sequence shown here is derived from an EMBL/GenBank/DDBJ whole genome shotgun (WGS) entry which is preliminary data.</text>
</comment>
<reference evidence="3" key="1">
    <citation type="submission" date="2014-03" db="EMBL/GenBank/DDBJ databases">
        <title>The Genome Sequence of Puccinia striiformis f. sp. tritici PST-78.</title>
        <authorList>
            <consortium name="The Broad Institute Genome Sequencing Platform"/>
            <person name="Cuomo C."/>
            <person name="Hulbert S."/>
            <person name="Chen X."/>
            <person name="Walker B."/>
            <person name="Young S.K."/>
            <person name="Zeng Q."/>
            <person name="Gargeya S."/>
            <person name="Fitzgerald M."/>
            <person name="Haas B."/>
            <person name="Abouelleil A."/>
            <person name="Alvarado L."/>
            <person name="Arachchi H.M."/>
            <person name="Berlin A.M."/>
            <person name="Chapman S.B."/>
            <person name="Goldberg J."/>
            <person name="Griggs A."/>
            <person name="Gujja S."/>
            <person name="Hansen M."/>
            <person name="Howarth C."/>
            <person name="Imamovic A."/>
            <person name="Larimer J."/>
            <person name="McCowan C."/>
            <person name="Montmayeur A."/>
            <person name="Murphy C."/>
            <person name="Neiman D."/>
            <person name="Pearson M."/>
            <person name="Priest M."/>
            <person name="Roberts A."/>
            <person name="Saif S."/>
            <person name="Shea T."/>
            <person name="Sisk P."/>
            <person name="Sykes S."/>
            <person name="Wortman J."/>
            <person name="Nusbaum C."/>
            <person name="Birren B."/>
        </authorList>
    </citation>
    <scope>NUCLEOTIDE SEQUENCE [LARGE SCALE GENOMIC DNA]</scope>
    <source>
        <strain evidence="3">race PST-78</strain>
    </source>
</reference>
<protein>
    <submittedName>
        <fullName evidence="2">Uncharacterized protein</fullName>
    </submittedName>
</protein>
<dbReference type="AlphaFoldDB" id="A0A0L0W3X4"/>
<sequence length="433" mass="48876">MGLTPDKLGGGIGDKFILDMLGWSTKRAFYISILLDGRTIASSRQRQQTTRVDFSPTLPINTSKTAISQQHRCTFFKVTMTHTERDALACQVVDFSAAQTNGFAYAYMESISRVKINRTVILGHEEEPFRRACMDLLTPPKPDGLTHEQQVDAIYRRFPKVQKWLDWWCMADVSAMIFRTRKPLLEDSPDPLPETTNAQESMHRLYYMISQGKTCLMVGMVELYSFVHSLGDDWNAVMKGVSISYGSQKPKDVGLSMGLAPKTKQNHQAPSDGRPPNTSDALGEGPTKKAKLGRPLNSGNFDKNQFSTYPSYRGITKNPQQANRCWMAAGLESLYALFSPLWLRGISGRQKDLFSFMVNHFTSRSTYELTLKGTIASILTNGKNKLFNFATEKYPGRFPPGFFASCDFFLEVMLDPSLHQSRQPRQLFVVNKH</sequence>
<dbReference type="OrthoDB" id="2624269at2759"/>
<organism evidence="2 3">
    <name type="scientific">Puccinia striiformis f. sp. tritici PST-78</name>
    <dbReference type="NCBI Taxonomy" id="1165861"/>
    <lineage>
        <taxon>Eukaryota</taxon>
        <taxon>Fungi</taxon>
        <taxon>Dikarya</taxon>
        <taxon>Basidiomycota</taxon>
        <taxon>Pucciniomycotina</taxon>
        <taxon>Pucciniomycetes</taxon>
        <taxon>Pucciniales</taxon>
        <taxon>Pucciniaceae</taxon>
        <taxon>Puccinia</taxon>
    </lineage>
</organism>
<proteinExistence type="predicted"/>
<keyword evidence="3" id="KW-1185">Reference proteome</keyword>
<evidence type="ECO:0000313" key="3">
    <source>
        <dbReference type="Proteomes" id="UP000054564"/>
    </source>
</evidence>
<evidence type="ECO:0000313" key="2">
    <source>
        <dbReference type="EMBL" id="KNF06211.1"/>
    </source>
</evidence>
<gene>
    <name evidence="2" type="ORF">PSTG_00719</name>
</gene>
<dbReference type="EMBL" id="AJIL01000004">
    <property type="protein sequence ID" value="KNF06211.1"/>
    <property type="molecule type" value="Genomic_DNA"/>
</dbReference>
<accession>A0A0L0W3X4</accession>
<dbReference type="Proteomes" id="UP000054564">
    <property type="component" value="Unassembled WGS sequence"/>
</dbReference>
<name>A0A0L0W3X4_9BASI</name>
<evidence type="ECO:0000256" key="1">
    <source>
        <dbReference type="SAM" id="MobiDB-lite"/>
    </source>
</evidence>
<feature type="region of interest" description="Disordered" evidence="1">
    <location>
        <begin position="254"/>
        <end position="303"/>
    </location>
</feature>